<evidence type="ECO:0000313" key="3">
    <source>
        <dbReference type="Proteomes" id="UP000193017"/>
    </source>
</evidence>
<dbReference type="AlphaFoldDB" id="A0A1W6CYL0"/>
<dbReference type="Proteomes" id="UP000193017">
    <property type="component" value="Chromosome"/>
</dbReference>
<dbReference type="KEGG" id="pcon:B0A89_10085"/>
<dbReference type="STRING" id="1945662.B0A89_10085"/>
<sequence length="391" mass="41977">MMTFSSCPPKQPCDTSFKAIYLGDVHEDQYIDRFEFILGSENAGSLTGTTFGGKGDALAGHIVDINVTRDVNRDGSFEGEQFWNAATDTFSTNPPVKVPVRGTNIVKEVSTFNYDGTSMYTAKVTYTDGTTGDVRVTVIQDDLGRTFMVPNENGTSGGLLPQPIQSITLGCPIRDCDNDYHWCPADPHEPVPCFAAGVRLMTAKGQRPVEKLSVGDLVETADNGLQPVRWIGTRRLDAIDLAAAPKLRPVRIAKGALGAGLPRRDLLVSPQHRMLVRSDVAQKMFGASEVLVAARHLIGLEGVSVADDVTEITYVHILFDRHEIVFAEGAQSESLFTGAEALEAVGQAARAEILALFPELADGAAAQGARPFLTGRQGRALAVQHGGIALQ</sequence>
<accession>A0A1W6CYL0</accession>
<dbReference type="EMBL" id="CP020612">
    <property type="protein sequence ID" value="ARJ69925.1"/>
    <property type="molecule type" value="Genomic_DNA"/>
</dbReference>
<organism evidence="2 3">
    <name type="scientific">Paracoccus contaminans</name>
    <dbReference type="NCBI Taxonomy" id="1945662"/>
    <lineage>
        <taxon>Bacteria</taxon>
        <taxon>Pseudomonadati</taxon>
        <taxon>Pseudomonadota</taxon>
        <taxon>Alphaproteobacteria</taxon>
        <taxon>Rhodobacterales</taxon>
        <taxon>Paracoccaceae</taxon>
        <taxon>Paracoccus</taxon>
    </lineage>
</organism>
<reference evidence="2 3" key="1">
    <citation type="submission" date="2017-03" db="EMBL/GenBank/DDBJ databases">
        <title>Genome sequence of Paracoccus contaminans isolated from a water microcosm.</title>
        <authorList>
            <person name="Aurass P."/>
            <person name="Karste S."/>
            <person name="Trost E."/>
            <person name="Glaeser S.P."/>
            <person name="Kaempfer P."/>
            <person name="Flieger A."/>
        </authorList>
    </citation>
    <scope>NUCLEOTIDE SEQUENCE [LARGE SCALE GENOMIC DNA]</scope>
    <source>
        <strain evidence="3">RKI 16-01929T\LMG 29738T\CCM 8701T\CIP 111112T</strain>
    </source>
</reference>
<feature type="domain" description="Hedgehog/Intein (Hint)" evidence="1">
    <location>
        <begin position="192"/>
        <end position="338"/>
    </location>
</feature>
<evidence type="ECO:0000259" key="1">
    <source>
        <dbReference type="Pfam" id="PF13403"/>
    </source>
</evidence>
<proteinExistence type="predicted"/>
<keyword evidence="3" id="KW-1185">Reference proteome</keyword>
<protein>
    <recommendedName>
        <fullName evidence="1">Hedgehog/Intein (Hint) domain-containing protein</fullName>
    </recommendedName>
</protein>
<dbReference type="InterPro" id="IPR036844">
    <property type="entry name" value="Hint_dom_sf"/>
</dbReference>
<dbReference type="SUPFAM" id="SSF51294">
    <property type="entry name" value="Hedgehog/intein (Hint) domain"/>
    <property type="match status" value="1"/>
</dbReference>
<dbReference type="Pfam" id="PF13403">
    <property type="entry name" value="Hint_2"/>
    <property type="match status" value="1"/>
</dbReference>
<evidence type="ECO:0000313" key="2">
    <source>
        <dbReference type="EMBL" id="ARJ69925.1"/>
    </source>
</evidence>
<name>A0A1W6CYL0_9RHOB</name>
<dbReference type="InterPro" id="IPR028992">
    <property type="entry name" value="Hedgehog/Intein_dom"/>
</dbReference>
<gene>
    <name evidence="2" type="ORF">B0A89_10085</name>
</gene>